<dbReference type="Gene3D" id="1.10.3720.10">
    <property type="entry name" value="MetI-like"/>
    <property type="match status" value="1"/>
</dbReference>
<sequence length="286" mass="30066">MRAFWREYAENRVALAALAVVLAIVCAALAAPLLAPQDPYDLASLDLMDARRPPGFVGSSGYAHLLGTDAQGRDLLSAILYGLGISLQMGLAAGTVALTVGAVLGILAAQAGGWVETAIMRVVDLQLSFPAILLALVLVAVLGQGKTQLVIALVAAQYAYFARTAYGAASAERRKDYVEAAAATPLSTAHIVFRHVLPNVLPPLIVVGTVQVANAISLEATLSFLGLGLPPTEPSLGMLIANGFQYMMSGRTWISVYPGIALIVLIVAINLVGDQLRDQTNPRLRR</sequence>
<dbReference type="GO" id="GO:0055085">
    <property type="term" value="P:transmembrane transport"/>
    <property type="evidence" value="ECO:0007669"/>
    <property type="project" value="InterPro"/>
</dbReference>
<evidence type="ECO:0000256" key="4">
    <source>
        <dbReference type="ARBA" id="ARBA00022692"/>
    </source>
</evidence>
<dbReference type="SUPFAM" id="SSF161098">
    <property type="entry name" value="MetI-like"/>
    <property type="match status" value="1"/>
</dbReference>
<evidence type="ECO:0000313" key="10">
    <source>
        <dbReference type="Proteomes" id="UP001138709"/>
    </source>
</evidence>
<keyword evidence="5 7" id="KW-1133">Transmembrane helix</keyword>
<keyword evidence="10" id="KW-1185">Reference proteome</keyword>
<gene>
    <name evidence="9" type="ORF">GXW74_06870</name>
</gene>
<evidence type="ECO:0000259" key="8">
    <source>
        <dbReference type="PROSITE" id="PS50928"/>
    </source>
</evidence>
<proteinExistence type="inferred from homology"/>
<dbReference type="Proteomes" id="UP001138709">
    <property type="component" value="Unassembled WGS sequence"/>
</dbReference>
<feature type="domain" description="ABC transmembrane type-1" evidence="8">
    <location>
        <begin position="83"/>
        <end position="273"/>
    </location>
</feature>
<keyword evidence="3" id="KW-1003">Cell membrane</keyword>
<feature type="transmembrane region" description="Helical" evidence="7">
    <location>
        <begin position="254"/>
        <end position="273"/>
    </location>
</feature>
<feature type="transmembrane region" description="Helical" evidence="7">
    <location>
        <begin position="119"/>
        <end position="143"/>
    </location>
</feature>
<comment type="caution">
    <text evidence="9">The sequence shown here is derived from an EMBL/GenBank/DDBJ whole genome shotgun (WGS) entry which is preliminary data.</text>
</comment>
<keyword evidence="6 7" id="KW-0472">Membrane</keyword>
<dbReference type="PANTHER" id="PTHR43386">
    <property type="entry name" value="OLIGOPEPTIDE TRANSPORT SYSTEM PERMEASE PROTEIN APPC"/>
    <property type="match status" value="1"/>
</dbReference>
<name>A0A9X9X916_9PROT</name>
<reference evidence="9" key="1">
    <citation type="submission" date="2020-01" db="EMBL/GenBank/DDBJ databases">
        <authorList>
            <person name="Rat A."/>
        </authorList>
    </citation>
    <scope>NUCLEOTIDE SEQUENCE</scope>
    <source>
        <strain evidence="9">LMG 31228</strain>
    </source>
</reference>
<dbReference type="InterPro" id="IPR050366">
    <property type="entry name" value="BP-dependent_transpt_permease"/>
</dbReference>
<dbReference type="PROSITE" id="PS50928">
    <property type="entry name" value="ABC_TM1"/>
    <property type="match status" value="1"/>
</dbReference>
<evidence type="ECO:0000256" key="3">
    <source>
        <dbReference type="ARBA" id="ARBA00022475"/>
    </source>
</evidence>
<dbReference type="AlphaFoldDB" id="A0A9X9X916"/>
<dbReference type="RefSeq" id="WP_211845736.1">
    <property type="nucleotide sequence ID" value="NZ_JAAEDL010000005.1"/>
</dbReference>
<dbReference type="GO" id="GO:0005886">
    <property type="term" value="C:plasma membrane"/>
    <property type="evidence" value="ECO:0007669"/>
    <property type="project" value="UniProtKB-SubCell"/>
</dbReference>
<keyword evidence="2 7" id="KW-0813">Transport</keyword>
<comment type="similarity">
    <text evidence="7">Belongs to the binding-protein-dependent transport system permease family.</text>
</comment>
<reference evidence="9" key="2">
    <citation type="journal article" date="2021" name="Syst. Appl. Microbiol.">
        <title>Roseomonas hellenica sp. nov., isolated from roots of wild-growing Alkanna tinctoria.</title>
        <authorList>
            <person name="Rat A."/>
            <person name="Naranjo H.D."/>
            <person name="Lebbe L."/>
            <person name="Cnockaert M."/>
            <person name="Krigas N."/>
            <person name="Grigoriadou K."/>
            <person name="Maloupa E."/>
            <person name="Willems A."/>
        </authorList>
    </citation>
    <scope>NUCLEOTIDE SEQUENCE</scope>
    <source>
        <strain evidence="9">LMG 31228</strain>
    </source>
</reference>
<dbReference type="Pfam" id="PF00528">
    <property type="entry name" value="BPD_transp_1"/>
    <property type="match status" value="1"/>
</dbReference>
<dbReference type="InterPro" id="IPR025966">
    <property type="entry name" value="OppC_N"/>
</dbReference>
<dbReference type="Pfam" id="PF12911">
    <property type="entry name" value="OppC_N"/>
    <property type="match status" value="1"/>
</dbReference>
<organism evidence="9 10">
    <name type="scientific">Neoroseomonas eburnea</name>
    <dbReference type="NCBI Taxonomy" id="1346889"/>
    <lineage>
        <taxon>Bacteria</taxon>
        <taxon>Pseudomonadati</taxon>
        <taxon>Pseudomonadota</taxon>
        <taxon>Alphaproteobacteria</taxon>
        <taxon>Acetobacterales</taxon>
        <taxon>Acetobacteraceae</taxon>
        <taxon>Neoroseomonas</taxon>
    </lineage>
</organism>
<comment type="subcellular location">
    <subcellularLocation>
        <location evidence="1 7">Cell membrane</location>
        <topology evidence="1 7">Multi-pass membrane protein</topology>
    </subcellularLocation>
</comment>
<protein>
    <submittedName>
        <fullName evidence="9">ABC transporter permease</fullName>
    </submittedName>
</protein>
<evidence type="ECO:0000256" key="6">
    <source>
        <dbReference type="ARBA" id="ARBA00023136"/>
    </source>
</evidence>
<feature type="transmembrane region" description="Helical" evidence="7">
    <location>
        <begin position="149"/>
        <end position="166"/>
    </location>
</feature>
<evidence type="ECO:0000313" key="9">
    <source>
        <dbReference type="EMBL" id="MBR0680202.1"/>
    </source>
</evidence>
<dbReference type="EMBL" id="JAAEDL010000005">
    <property type="protein sequence ID" value="MBR0680202.1"/>
    <property type="molecule type" value="Genomic_DNA"/>
</dbReference>
<accession>A0A9X9X916</accession>
<evidence type="ECO:0000256" key="2">
    <source>
        <dbReference type="ARBA" id="ARBA00022448"/>
    </source>
</evidence>
<keyword evidence="4 7" id="KW-0812">Transmembrane</keyword>
<dbReference type="PANTHER" id="PTHR43386:SF26">
    <property type="entry name" value="ABC TRANSPORTER PERMEASE PROTEIN"/>
    <property type="match status" value="1"/>
</dbReference>
<evidence type="ECO:0000256" key="7">
    <source>
        <dbReference type="RuleBase" id="RU363032"/>
    </source>
</evidence>
<dbReference type="InterPro" id="IPR000515">
    <property type="entry name" value="MetI-like"/>
</dbReference>
<dbReference type="InterPro" id="IPR035906">
    <property type="entry name" value="MetI-like_sf"/>
</dbReference>
<dbReference type="CDD" id="cd06261">
    <property type="entry name" value="TM_PBP2"/>
    <property type="match status" value="1"/>
</dbReference>
<evidence type="ECO:0000256" key="5">
    <source>
        <dbReference type="ARBA" id="ARBA00022989"/>
    </source>
</evidence>
<evidence type="ECO:0000256" key="1">
    <source>
        <dbReference type="ARBA" id="ARBA00004651"/>
    </source>
</evidence>
<feature type="transmembrane region" description="Helical" evidence="7">
    <location>
        <begin position="78"/>
        <end position="107"/>
    </location>
</feature>